<feature type="region of interest" description="Disordered" evidence="9">
    <location>
        <begin position="48"/>
        <end position="98"/>
    </location>
</feature>
<accession>A0A8H5EZJ1</accession>
<evidence type="ECO:0000256" key="4">
    <source>
        <dbReference type="ARBA" id="ARBA00022741"/>
    </source>
</evidence>
<dbReference type="InterPro" id="IPR011009">
    <property type="entry name" value="Kinase-like_dom_sf"/>
</dbReference>
<feature type="compositionally biased region" description="Acidic residues" evidence="9">
    <location>
        <begin position="422"/>
        <end position="432"/>
    </location>
</feature>
<comment type="caution">
    <text evidence="10">The sequence shown here is derived from an EMBL/GenBank/DDBJ whole genome shotgun (WGS) entry which is preliminary data.</text>
</comment>
<feature type="compositionally biased region" description="Basic and acidic residues" evidence="9">
    <location>
        <begin position="355"/>
        <end position="377"/>
    </location>
</feature>
<protein>
    <recommendedName>
        <fullName evidence="1">non-specific serine/threonine protein kinase</fullName>
        <ecNumber evidence="1">2.7.11.1</ecNumber>
    </recommendedName>
</protein>
<evidence type="ECO:0000256" key="3">
    <source>
        <dbReference type="ARBA" id="ARBA00022679"/>
    </source>
</evidence>
<dbReference type="PANTHER" id="PTHR47634">
    <property type="entry name" value="PROTEIN KINASE DOMAIN-CONTAINING PROTEIN-RELATED"/>
    <property type="match status" value="1"/>
</dbReference>
<feature type="region of interest" description="Disordered" evidence="9">
    <location>
        <begin position="355"/>
        <end position="501"/>
    </location>
</feature>
<evidence type="ECO:0000256" key="1">
    <source>
        <dbReference type="ARBA" id="ARBA00012513"/>
    </source>
</evidence>
<keyword evidence="4" id="KW-0547">Nucleotide-binding</keyword>
<comment type="catalytic activity">
    <reaction evidence="7">
        <text>L-threonyl-[protein] + ATP = O-phospho-L-threonyl-[protein] + ADP + H(+)</text>
        <dbReference type="Rhea" id="RHEA:46608"/>
        <dbReference type="Rhea" id="RHEA-COMP:11060"/>
        <dbReference type="Rhea" id="RHEA-COMP:11605"/>
        <dbReference type="ChEBI" id="CHEBI:15378"/>
        <dbReference type="ChEBI" id="CHEBI:30013"/>
        <dbReference type="ChEBI" id="CHEBI:30616"/>
        <dbReference type="ChEBI" id="CHEBI:61977"/>
        <dbReference type="ChEBI" id="CHEBI:456216"/>
        <dbReference type="EC" id="2.7.11.1"/>
    </reaction>
</comment>
<evidence type="ECO:0000256" key="9">
    <source>
        <dbReference type="SAM" id="MobiDB-lite"/>
    </source>
</evidence>
<keyword evidence="2" id="KW-0723">Serine/threonine-protein kinase</keyword>
<keyword evidence="6" id="KW-0067">ATP-binding</keyword>
<dbReference type="InterPro" id="IPR051334">
    <property type="entry name" value="SRPK"/>
</dbReference>
<feature type="compositionally biased region" description="Basic and acidic residues" evidence="9">
    <location>
        <begin position="132"/>
        <end position="145"/>
    </location>
</feature>
<dbReference type="GO" id="GO:0000245">
    <property type="term" value="P:spliceosomal complex assembly"/>
    <property type="evidence" value="ECO:0007669"/>
    <property type="project" value="TreeGrafter"/>
</dbReference>
<dbReference type="SUPFAM" id="SSF56112">
    <property type="entry name" value="Protein kinase-like (PK-like)"/>
    <property type="match status" value="1"/>
</dbReference>
<proteinExistence type="predicted"/>
<dbReference type="GO" id="GO:0005737">
    <property type="term" value="C:cytoplasm"/>
    <property type="evidence" value="ECO:0007669"/>
    <property type="project" value="TreeGrafter"/>
</dbReference>
<keyword evidence="3" id="KW-0808">Transferase</keyword>
<dbReference type="OrthoDB" id="2649at2759"/>
<reference evidence="10 11" key="1">
    <citation type="journal article" date="2020" name="ISME J.">
        <title>Uncovering the hidden diversity of litter-decomposition mechanisms in mushroom-forming fungi.</title>
        <authorList>
            <person name="Floudas D."/>
            <person name="Bentzer J."/>
            <person name="Ahren D."/>
            <person name="Johansson T."/>
            <person name="Persson P."/>
            <person name="Tunlid A."/>
        </authorList>
    </citation>
    <scope>NUCLEOTIDE SEQUENCE [LARGE SCALE GENOMIC DNA]</scope>
    <source>
        <strain evidence="10 11">CBS 101986</strain>
    </source>
</reference>
<dbReference type="AlphaFoldDB" id="A0A8H5EZJ1"/>
<evidence type="ECO:0000256" key="2">
    <source>
        <dbReference type="ARBA" id="ARBA00022527"/>
    </source>
</evidence>
<dbReference type="GO" id="GO:0004674">
    <property type="term" value="F:protein serine/threonine kinase activity"/>
    <property type="evidence" value="ECO:0007669"/>
    <property type="project" value="UniProtKB-KW"/>
</dbReference>
<dbReference type="EC" id="2.7.11.1" evidence="1"/>
<evidence type="ECO:0000256" key="5">
    <source>
        <dbReference type="ARBA" id="ARBA00022777"/>
    </source>
</evidence>
<name>A0A8H5EZJ1_9AGAR</name>
<feature type="compositionally biased region" description="Low complexity" evidence="9">
    <location>
        <begin position="84"/>
        <end position="98"/>
    </location>
</feature>
<comment type="catalytic activity">
    <reaction evidence="8">
        <text>L-seryl-[protein] + ATP = O-phospho-L-seryl-[protein] + ADP + H(+)</text>
        <dbReference type="Rhea" id="RHEA:17989"/>
        <dbReference type="Rhea" id="RHEA-COMP:9863"/>
        <dbReference type="Rhea" id="RHEA-COMP:11604"/>
        <dbReference type="ChEBI" id="CHEBI:15378"/>
        <dbReference type="ChEBI" id="CHEBI:29999"/>
        <dbReference type="ChEBI" id="CHEBI:30616"/>
        <dbReference type="ChEBI" id="CHEBI:83421"/>
        <dbReference type="ChEBI" id="CHEBI:456216"/>
        <dbReference type="EC" id="2.7.11.1"/>
    </reaction>
</comment>
<feature type="compositionally biased region" description="Acidic residues" evidence="9">
    <location>
        <begin position="205"/>
        <end position="216"/>
    </location>
</feature>
<evidence type="ECO:0000313" key="10">
    <source>
        <dbReference type="EMBL" id="KAF5318164.1"/>
    </source>
</evidence>
<feature type="compositionally biased region" description="Gly residues" evidence="9">
    <location>
        <begin position="159"/>
        <end position="174"/>
    </location>
</feature>
<dbReference type="GO" id="GO:0005524">
    <property type="term" value="F:ATP binding"/>
    <property type="evidence" value="ECO:0007669"/>
    <property type="project" value="UniProtKB-KW"/>
</dbReference>
<dbReference type="EMBL" id="JAACJJ010000031">
    <property type="protein sequence ID" value="KAF5318164.1"/>
    <property type="molecule type" value="Genomic_DNA"/>
</dbReference>
<feature type="compositionally biased region" description="Low complexity" evidence="9">
    <location>
        <begin position="433"/>
        <end position="454"/>
    </location>
</feature>
<keyword evidence="5" id="KW-0418">Kinase</keyword>
<evidence type="ECO:0000313" key="11">
    <source>
        <dbReference type="Proteomes" id="UP000567179"/>
    </source>
</evidence>
<feature type="compositionally biased region" description="Polar residues" evidence="9">
    <location>
        <begin position="71"/>
        <end position="83"/>
    </location>
</feature>
<dbReference type="Proteomes" id="UP000567179">
    <property type="component" value="Unassembled WGS sequence"/>
</dbReference>
<evidence type="ECO:0000256" key="7">
    <source>
        <dbReference type="ARBA" id="ARBA00047899"/>
    </source>
</evidence>
<feature type="compositionally biased region" description="Basic and acidic residues" evidence="9">
    <location>
        <begin position="388"/>
        <end position="414"/>
    </location>
</feature>
<dbReference type="PANTHER" id="PTHR47634:SF9">
    <property type="entry name" value="PROTEIN KINASE DOMAIN-CONTAINING PROTEIN-RELATED"/>
    <property type="match status" value="1"/>
</dbReference>
<dbReference type="GO" id="GO:0005634">
    <property type="term" value="C:nucleus"/>
    <property type="evidence" value="ECO:0007669"/>
    <property type="project" value="TreeGrafter"/>
</dbReference>
<sequence length="501" mass="52914">MTDLKPENVLICIDDVESIISAELAQSITNSVDPSSINANPNLHNIATTGAQLTAPTRIVGVPPSKGRGGNQTPRSESILITGSQPLPSPSSSFGSSPMLDRWAFGMSKIDGDSKAPGHVKGVSSAGSGGSSDKDKSDKDKDLAKEVAGVSLDTRAGYVGRGGAGGAAAAGNGGPSLLSQLAPTGGSRPMPVPGKASGKTKFTVDPDEDNEDDEENAANGKSGSHMSVDRPQRGGRGKDSGSESGEESESEERSAYGVNGPGMEKITVKIADLGNGELRHINKLRYWPLESVLHDKYLFPKSDADALAAFLGPMLRLHPDKRAKAADLAQHVWLEGVVVQGEIDVIRRLELEDGRRRTEEQGRRLAREAKQEEEERRRSRSGGSGKGKAPENIESRREREALEQSERDAMKPVDESVLINGDDAEDEEDYDDQQQAPPHAPQQKVYAPPILNAAPQPPNAQKPADRSASGGGSGVARALNANAKQKQSPGKKANGSGSGRR</sequence>
<organism evidence="10 11">
    <name type="scientific">Psilocybe cf. subviscida</name>
    <dbReference type="NCBI Taxonomy" id="2480587"/>
    <lineage>
        <taxon>Eukaryota</taxon>
        <taxon>Fungi</taxon>
        <taxon>Dikarya</taxon>
        <taxon>Basidiomycota</taxon>
        <taxon>Agaricomycotina</taxon>
        <taxon>Agaricomycetes</taxon>
        <taxon>Agaricomycetidae</taxon>
        <taxon>Agaricales</taxon>
        <taxon>Agaricineae</taxon>
        <taxon>Strophariaceae</taxon>
        <taxon>Psilocybe</taxon>
    </lineage>
</organism>
<feature type="compositionally biased region" description="Basic and acidic residues" evidence="9">
    <location>
        <begin position="227"/>
        <end position="241"/>
    </location>
</feature>
<feature type="region of interest" description="Disordered" evidence="9">
    <location>
        <begin position="111"/>
        <end position="260"/>
    </location>
</feature>
<dbReference type="Gene3D" id="1.10.510.10">
    <property type="entry name" value="Transferase(Phosphotransferase) domain 1"/>
    <property type="match status" value="1"/>
</dbReference>
<evidence type="ECO:0000256" key="8">
    <source>
        <dbReference type="ARBA" id="ARBA00048679"/>
    </source>
</evidence>
<evidence type="ECO:0000256" key="6">
    <source>
        <dbReference type="ARBA" id="ARBA00022840"/>
    </source>
</evidence>
<gene>
    <name evidence="10" type="ORF">D9619_012036</name>
</gene>
<keyword evidence="11" id="KW-1185">Reference proteome</keyword>
<dbReference type="GO" id="GO:0050684">
    <property type="term" value="P:regulation of mRNA processing"/>
    <property type="evidence" value="ECO:0007669"/>
    <property type="project" value="TreeGrafter"/>
</dbReference>